<evidence type="ECO:0000313" key="4">
    <source>
        <dbReference type="EMBL" id="CAB5144553.1"/>
    </source>
</evidence>
<gene>
    <name evidence="2" type="ORF">UFOPK2731_00583</name>
    <name evidence="3" type="ORF">UFOPK3161_00658</name>
    <name evidence="1" type="ORF">UFOPK3962_00687</name>
    <name evidence="4" type="ORF">UFOPK4427_00708</name>
</gene>
<name>A0A6J5ZA75_9ZZZZ</name>
<reference evidence="1" key="1">
    <citation type="submission" date="2020-05" db="EMBL/GenBank/DDBJ databases">
        <authorList>
            <person name="Chiriac C."/>
            <person name="Salcher M."/>
            <person name="Ghai R."/>
            <person name="Kavagutti S V."/>
        </authorList>
    </citation>
    <scope>NUCLEOTIDE SEQUENCE</scope>
</reference>
<organism evidence="1">
    <name type="scientific">freshwater metagenome</name>
    <dbReference type="NCBI Taxonomy" id="449393"/>
    <lineage>
        <taxon>unclassified sequences</taxon>
        <taxon>metagenomes</taxon>
        <taxon>ecological metagenomes</taxon>
    </lineage>
</organism>
<dbReference type="EMBL" id="CAFBRY010000015">
    <property type="protein sequence ID" value="CAB5144553.1"/>
    <property type="molecule type" value="Genomic_DNA"/>
</dbReference>
<dbReference type="EMBL" id="CAFABC010000012">
    <property type="protein sequence ID" value="CAB4822552.1"/>
    <property type="molecule type" value="Genomic_DNA"/>
</dbReference>
<dbReference type="EMBL" id="CAESAH010000014">
    <property type="protein sequence ID" value="CAB4337350.1"/>
    <property type="molecule type" value="Genomic_DNA"/>
</dbReference>
<evidence type="ECO:0000313" key="1">
    <source>
        <dbReference type="EMBL" id="CAB4337350.1"/>
    </source>
</evidence>
<accession>A0A6J5ZA75</accession>
<dbReference type="EMBL" id="CAEZYO010000012">
    <property type="protein sequence ID" value="CAB4726983.1"/>
    <property type="molecule type" value="Genomic_DNA"/>
</dbReference>
<dbReference type="AlphaFoldDB" id="A0A6J5ZA75"/>
<protein>
    <submittedName>
        <fullName evidence="1">Unannotated protein</fullName>
    </submittedName>
</protein>
<evidence type="ECO:0000313" key="3">
    <source>
        <dbReference type="EMBL" id="CAB4822552.1"/>
    </source>
</evidence>
<evidence type="ECO:0000313" key="2">
    <source>
        <dbReference type="EMBL" id="CAB4726983.1"/>
    </source>
</evidence>
<proteinExistence type="predicted"/>
<sequence length="554" mass="59929">MQFNALMRKKSVIAALILATSILIPTHVSAATPKAGIACSKAGLTRTTATKKFTCRKSGKKLIWDKGVALPQATIAVPSPTPSVPTTNADLIYVAKDQRILRHLTASDGCANPNAATAHLQVLIGQNWINVKNINFGWAVTFNVCPPEQLGKKDSLAWVEVYMDPGTTYRWVYTGEVNISNRNAQGNGISGSTTVPLPRPVIDPHPVEGGYGITWENIASRVQDISAAAYTDAQATIARNARAPTAADNFTTYLSPGAQSIDPNIQDSITLLKRTFTLYAAFPHPSKVFFVGTTLDEKDQTYAKIDTLSPGNPFIKNSFDNMYGINPNLPAGSVFTNSKCNGSDALRNTFTWPDLKAAGAILTSFCPTDNPQIHVEAHHGAAHEYAHLIQIQIYNYHNLRAAQPCWMTEGEAEWAQTAVSPDFSSYLSLQHLHPYYLTTLGTDYSVPTNTVWSASELTDYFANANKIATCGATPQYALAYSAGAAAVEALVAIGGSEAPFALDQRMANGESLDQAFNAVFHIDWAKAVLILSDVVAQKMTHVNQSDALTYQTRP</sequence>